<dbReference type="Proteomes" id="UP001595799">
    <property type="component" value="Unassembled WGS sequence"/>
</dbReference>
<dbReference type="NCBIfam" id="TIGR00231">
    <property type="entry name" value="small_GTP"/>
    <property type="match status" value="2"/>
</dbReference>
<evidence type="ECO:0000256" key="5">
    <source>
        <dbReference type="ARBA" id="ARBA00022741"/>
    </source>
</evidence>
<gene>
    <name evidence="8 12" type="primary">der</name>
    <name evidence="12" type="ORF">ACFOW6_08955</name>
</gene>
<dbReference type="CDD" id="cd01894">
    <property type="entry name" value="EngA1"/>
    <property type="match status" value="1"/>
</dbReference>
<dbReference type="InterPro" id="IPR032859">
    <property type="entry name" value="KH_dom-like"/>
</dbReference>
<feature type="binding site" evidence="8">
    <location>
        <begin position="56"/>
        <end position="60"/>
    </location>
    <ligand>
        <name>GTP</name>
        <dbReference type="ChEBI" id="CHEBI:37565"/>
        <label>1</label>
    </ligand>
</feature>
<dbReference type="InterPro" id="IPR027417">
    <property type="entry name" value="P-loop_NTPase"/>
</dbReference>
<evidence type="ECO:0000256" key="9">
    <source>
        <dbReference type="PROSITE-ProRule" id="PRU01049"/>
    </source>
</evidence>
<keyword evidence="13" id="KW-1185">Reference proteome</keyword>
<evidence type="ECO:0000259" key="11">
    <source>
        <dbReference type="PROSITE" id="PS51712"/>
    </source>
</evidence>
<dbReference type="InterPro" id="IPR016484">
    <property type="entry name" value="GTPase_Der"/>
</dbReference>
<feature type="binding site" evidence="8">
    <location>
        <begin position="238"/>
        <end position="242"/>
    </location>
    <ligand>
        <name>GTP</name>
        <dbReference type="ChEBI" id="CHEBI:37565"/>
        <label>2</label>
    </ligand>
</feature>
<dbReference type="HAMAP" id="MF_00195">
    <property type="entry name" value="GTPase_Der"/>
    <property type="match status" value="1"/>
</dbReference>
<feature type="binding site" evidence="8">
    <location>
        <begin position="191"/>
        <end position="198"/>
    </location>
    <ligand>
        <name>GTP</name>
        <dbReference type="ChEBI" id="CHEBI:37565"/>
        <label>2</label>
    </ligand>
</feature>
<sequence>MAFTLAIIGRPNVGKSTLFNRLVGRRVALVDDQPGVTRDRREGQGHLFDLEFTVIDTAGLDDVNDDSLEARMRRQTELAVRDADAVIMMIDARAGVTPLDQYFGDWLRRGEVPVLLAANKAEGIAGEAGRLDAYSLGLGEPIALSAEHGLGLDELYEFLNPLFPEAEEPEEEEEEFGLEEDRGPLQLAVVGRPNVGKSTLINKLLGEERLLTGPEAGITRDSISVDWDFKGRPIRLVDTAGLRRRSRVEDKVERLSIADTKRSIDYAQVVVLVLDAGLGLEKQDLTIARQVEEEGRALVIAVNKWDACEDRQGTMRAIRDRLQRSFPQTRGIPVVPISAREGRGLPRLLDAVMAAYEVWNKRLSTGLLNRWLEDVASAHPPPAPGGRRIRMKYITQARTRPPTFAISCSNPTDLPDSYLRYLENALREDFDMPGTPIRMHLKKPKNPYVS</sequence>
<evidence type="ECO:0000256" key="10">
    <source>
        <dbReference type="RuleBase" id="RU004481"/>
    </source>
</evidence>
<evidence type="ECO:0000313" key="13">
    <source>
        <dbReference type="Proteomes" id="UP001595799"/>
    </source>
</evidence>
<dbReference type="PANTHER" id="PTHR43834">
    <property type="entry name" value="GTPASE DER"/>
    <property type="match status" value="1"/>
</dbReference>
<dbReference type="Gene3D" id="3.30.300.20">
    <property type="match status" value="1"/>
</dbReference>
<feature type="domain" description="EngA-type G" evidence="11">
    <location>
        <begin position="3"/>
        <end position="167"/>
    </location>
</feature>
<dbReference type="PIRSF" id="PIRSF006485">
    <property type="entry name" value="GTP-binding_EngA"/>
    <property type="match status" value="1"/>
</dbReference>
<dbReference type="Gene3D" id="3.40.50.300">
    <property type="entry name" value="P-loop containing nucleotide triphosphate hydrolases"/>
    <property type="match status" value="2"/>
</dbReference>
<evidence type="ECO:0000256" key="6">
    <source>
        <dbReference type="ARBA" id="ARBA00023134"/>
    </source>
</evidence>
<evidence type="ECO:0000256" key="2">
    <source>
        <dbReference type="ARBA" id="ARBA00020953"/>
    </source>
</evidence>
<dbReference type="PANTHER" id="PTHR43834:SF6">
    <property type="entry name" value="GTPASE DER"/>
    <property type="match status" value="1"/>
</dbReference>
<keyword evidence="5 8" id="KW-0547">Nucleotide-binding</keyword>
<dbReference type="Pfam" id="PF14714">
    <property type="entry name" value="KH_dom-like"/>
    <property type="match status" value="1"/>
</dbReference>
<dbReference type="Pfam" id="PF01926">
    <property type="entry name" value="MMR_HSR1"/>
    <property type="match status" value="2"/>
</dbReference>
<dbReference type="EMBL" id="JBHSCW010000003">
    <property type="protein sequence ID" value="MFC4351667.1"/>
    <property type="molecule type" value="Genomic_DNA"/>
</dbReference>
<organism evidence="12 13">
    <name type="scientific">Fodinicurvata halophila</name>
    <dbReference type="NCBI Taxonomy" id="1419723"/>
    <lineage>
        <taxon>Bacteria</taxon>
        <taxon>Pseudomonadati</taxon>
        <taxon>Pseudomonadota</taxon>
        <taxon>Alphaproteobacteria</taxon>
        <taxon>Rhodospirillales</taxon>
        <taxon>Rhodovibrionaceae</taxon>
        <taxon>Fodinicurvata</taxon>
    </lineage>
</organism>
<dbReference type="InterPro" id="IPR006073">
    <property type="entry name" value="GTP-bd"/>
</dbReference>
<evidence type="ECO:0000256" key="7">
    <source>
        <dbReference type="ARBA" id="ARBA00032345"/>
    </source>
</evidence>
<dbReference type="SUPFAM" id="SSF52540">
    <property type="entry name" value="P-loop containing nucleoside triphosphate hydrolases"/>
    <property type="match status" value="2"/>
</dbReference>
<evidence type="ECO:0000256" key="3">
    <source>
        <dbReference type="ARBA" id="ARBA00022517"/>
    </source>
</evidence>
<feature type="binding site" evidence="8">
    <location>
        <begin position="119"/>
        <end position="122"/>
    </location>
    <ligand>
        <name>GTP</name>
        <dbReference type="ChEBI" id="CHEBI:37565"/>
        <label>1</label>
    </ligand>
</feature>
<name>A0ABV8UK53_9PROT</name>
<keyword evidence="12" id="KW-0378">Hydrolase</keyword>
<comment type="subunit">
    <text evidence="8">Associates with the 50S ribosomal subunit.</text>
</comment>
<dbReference type="InterPro" id="IPR015946">
    <property type="entry name" value="KH_dom-like_a/b"/>
</dbReference>
<evidence type="ECO:0000256" key="4">
    <source>
        <dbReference type="ARBA" id="ARBA00022737"/>
    </source>
</evidence>
<evidence type="ECO:0000256" key="8">
    <source>
        <dbReference type="HAMAP-Rule" id="MF_00195"/>
    </source>
</evidence>
<dbReference type="GO" id="GO:0016787">
    <property type="term" value="F:hydrolase activity"/>
    <property type="evidence" value="ECO:0007669"/>
    <property type="project" value="UniProtKB-KW"/>
</dbReference>
<dbReference type="NCBIfam" id="TIGR03594">
    <property type="entry name" value="GTPase_EngA"/>
    <property type="match status" value="1"/>
</dbReference>
<comment type="similarity">
    <text evidence="1 8 9 10">Belongs to the TRAFAC class TrmE-Era-EngA-EngB-Septin-like GTPase superfamily. EngA (Der) GTPase family.</text>
</comment>
<evidence type="ECO:0000256" key="1">
    <source>
        <dbReference type="ARBA" id="ARBA00008279"/>
    </source>
</evidence>
<dbReference type="RefSeq" id="WP_382421992.1">
    <property type="nucleotide sequence ID" value="NZ_JBHSCW010000003.1"/>
</dbReference>
<comment type="function">
    <text evidence="8 10">GTPase that plays an essential role in the late steps of ribosome biogenesis.</text>
</comment>
<keyword evidence="6 8" id="KW-0342">GTP-binding</keyword>
<dbReference type="CDD" id="cd01895">
    <property type="entry name" value="EngA2"/>
    <property type="match status" value="1"/>
</dbReference>
<proteinExistence type="inferred from homology"/>
<feature type="domain" description="EngA-type G" evidence="11">
    <location>
        <begin position="185"/>
        <end position="360"/>
    </location>
</feature>
<reference evidence="13" key="1">
    <citation type="journal article" date="2019" name="Int. J. Syst. Evol. Microbiol.">
        <title>The Global Catalogue of Microorganisms (GCM) 10K type strain sequencing project: providing services to taxonomists for standard genome sequencing and annotation.</title>
        <authorList>
            <consortium name="The Broad Institute Genomics Platform"/>
            <consortium name="The Broad Institute Genome Sequencing Center for Infectious Disease"/>
            <person name="Wu L."/>
            <person name="Ma J."/>
        </authorList>
    </citation>
    <scope>NUCLEOTIDE SEQUENCE [LARGE SCALE GENOMIC DNA]</scope>
    <source>
        <strain evidence="13">CECT 8472</strain>
    </source>
</reference>
<feature type="binding site" evidence="8">
    <location>
        <begin position="9"/>
        <end position="16"/>
    </location>
    <ligand>
        <name>GTP</name>
        <dbReference type="ChEBI" id="CHEBI:37565"/>
        <label>1</label>
    </ligand>
</feature>
<evidence type="ECO:0000313" key="12">
    <source>
        <dbReference type="EMBL" id="MFC4351667.1"/>
    </source>
</evidence>
<keyword evidence="3 8" id="KW-0690">Ribosome biogenesis</keyword>
<accession>A0ABV8UK53</accession>
<dbReference type="InterPro" id="IPR005225">
    <property type="entry name" value="Small_GTP-bd"/>
</dbReference>
<dbReference type="InterPro" id="IPR031166">
    <property type="entry name" value="G_ENGA"/>
</dbReference>
<dbReference type="PROSITE" id="PS51712">
    <property type="entry name" value="G_ENGA"/>
    <property type="match status" value="2"/>
</dbReference>
<protein>
    <recommendedName>
        <fullName evidence="2 8">GTPase Der</fullName>
    </recommendedName>
    <alternativeName>
        <fullName evidence="7 8">GTP-binding protein EngA</fullName>
    </alternativeName>
</protein>
<keyword evidence="4 10" id="KW-0677">Repeat</keyword>
<comment type="caution">
    <text evidence="12">The sequence shown here is derived from an EMBL/GenBank/DDBJ whole genome shotgun (WGS) entry which is preliminary data.</text>
</comment>
<feature type="binding site" evidence="8">
    <location>
        <begin position="303"/>
        <end position="306"/>
    </location>
    <ligand>
        <name>GTP</name>
        <dbReference type="ChEBI" id="CHEBI:37565"/>
        <label>2</label>
    </ligand>
</feature>
<dbReference type="PRINTS" id="PR00326">
    <property type="entry name" value="GTP1OBG"/>
</dbReference>